<dbReference type="Gramene" id="GBG67385">
    <property type="protein sequence ID" value="GBG67385"/>
    <property type="gene ID" value="CBR_g522"/>
</dbReference>
<feature type="compositionally biased region" description="Polar residues" evidence="1">
    <location>
        <begin position="323"/>
        <end position="347"/>
    </location>
</feature>
<proteinExistence type="predicted"/>
<protein>
    <submittedName>
        <fullName evidence="2">Uncharacterized protein</fullName>
    </submittedName>
</protein>
<reference evidence="2 3" key="1">
    <citation type="journal article" date="2018" name="Cell">
        <title>The Chara Genome: Secondary Complexity and Implications for Plant Terrestrialization.</title>
        <authorList>
            <person name="Nishiyama T."/>
            <person name="Sakayama H."/>
            <person name="Vries J.D."/>
            <person name="Buschmann H."/>
            <person name="Saint-Marcoux D."/>
            <person name="Ullrich K.K."/>
            <person name="Haas F.B."/>
            <person name="Vanderstraeten L."/>
            <person name="Becker D."/>
            <person name="Lang D."/>
            <person name="Vosolsobe S."/>
            <person name="Rombauts S."/>
            <person name="Wilhelmsson P.K.I."/>
            <person name="Janitza P."/>
            <person name="Kern R."/>
            <person name="Heyl A."/>
            <person name="Rumpler F."/>
            <person name="Villalobos L.I.A.C."/>
            <person name="Clay J.M."/>
            <person name="Skokan R."/>
            <person name="Toyoda A."/>
            <person name="Suzuki Y."/>
            <person name="Kagoshima H."/>
            <person name="Schijlen E."/>
            <person name="Tajeshwar N."/>
            <person name="Catarino B."/>
            <person name="Hetherington A.J."/>
            <person name="Saltykova A."/>
            <person name="Bonnot C."/>
            <person name="Breuninger H."/>
            <person name="Symeonidi A."/>
            <person name="Radhakrishnan G.V."/>
            <person name="Van Nieuwerburgh F."/>
            <person name="Deforce D."/>
            <person name="Chang C."/>
            <person name="Karol K.G."/>
            <person name="Hedrich R."/>
            <person name="Ulvskov P."/>
            <person name="Glockner G."/>
            <person name="Delwiche C.F."/>
            <person name="Petrasek J."/>
            <person name="Van de Peer Y."/>
            <person name="Friml J."/>
            <person name="Beilby M."/>
            <person name="Dolan L."/>
            <person name="Kohara Y."/>
            <person name="Sugano S."/>
            <person name="Fujiyama A."/>
            <person name="Delaux P.-M."/>
            <person name="Quint M."/>
            <person name="TheiBen G."/>
            <person name="Hagemann M."/>
            <person name="Harholt J."/>
            <person name="Dunand C."/>
            <person name="Zachgo S."/>
            <person name="Langdale J."/>
            <person name="Maumus F."/>
            <person name="Straeten D.V.D."/>
            <person name="Gould S.B."/>
            <person name="Rensing S.A."/>
        </authorList>
    </citation>
    <scope>NUCLEOTIDE SEQUENCE [LARGE SCALE GENOMIC DNA]</scope>
    <source>
        <strain evidence="2 3">S276</strain>
    </source>
</reference>
<dbReference type="EMBL" id="BFEA01000087">
    <property type="protein sequence ID" value="GBG67385.1"/>
    <property type="molecule type" value="Genomic_DNA"/>
</dbReference>
<feature type="compositionally biased region" description="Basic and acidic residues" evidence="1">
    <location>
        <begin position="278"/>
        <end position="303"/>
    </location>
</feature>
<organism evidence="2 3">
    <name type="scientific">Chara braunii</name>
    <name type="common">Braun's stonewort</name>
    <dbReference type="NCBI Taxonomy" id="69332"/>
    <lineage>
        <taxon>Eukaryota</taxon>
        <taxon>Viridiplantae</taxon>
        <taxon>Streptophyta</taxon>
        <taxon>Charophyceae</taxon>
        <taxon>Charales</taxon>
        <taxon>Characeae</taxon>
        <taxon>Chara</taxon>
    </lineage>
</organism>
<evidence type="ECO:0000256" key="1">
    <source>
        <dbReference type="SAM" id="MobiDB-lite"/>
    </source>
</evidence>
<evidence type="ECO:0000313" key="2">
    <source>
        <dbReference type="EMBL" id="GBG67385.1"/>
    </source>
</evidence>
<evidence type="ECO:0000313" key="3">
    <source>
        <dbReference type="Proteomes" id="UP000265515"/>
    </source>
</evidence>
<name>A0A388KBF0_CHABU</name>
<sequence length="347" mass="40617">MEDPGRHAPSTQQRQTQVVEDRVRASVGRCYDEGICPDGLQLGEVVEDEQGRRFVVYEDVDNIKEGWLKERTVITVFQEEARHLSGQIKEDLIRADEDGWMSQKIFNPEMGRGRIRFEGQNVVSFVAKAKEVADWLLRKKEARLELGPKEYLRTFKPWIPRQELWELRLQEAETNFWIIAPRIQLDAYYYLHGVVSSMFGEVVEMHPPEYGRTRPKLMNVKLDLRPEARFQVDNELIIESPKVERWKVEIVTPYTDWCRKCRWYFHIEENCPRNRHNAERRNERGTRTGGHQERFRQKLRNREQPAGGEVTAVGSRGPRQKGVSGSQDVRRSNGNATQRAQGQELTT</sequence>
<gene>
    <name evidence="2" type="ORF">CBR_g522</name>
</gene>
<feature type="region of interest" description="Disordered" evidence="1">
    <location>
        <begin position="278"/>
        <end position="347"/>
    </location>
</feature>
<keyword evidence="3" id="KW-1185">Reference proteome</keyword>
<dbReference type="Proteomes" id="UP000265515">
    <property type="component" value="Unassembled WGS sequence"/>
</dbReference>
<comment type="caution">
    <text evidence="2">The sequence shown here is derived from an EMBL/GenBank/DDBJ whole genome shotgun (WGS) entry which is preliminary data.</text>
</comment>
<accession>A0A388KBF0</accession>
<dbReference type="AlphaFoldDB" id="A0A388KBF0"/>